<protein>
    <submittedName>
        <fullName evidence="2">Uncharacterized protein</fullName>
    </submittedName>
</protein>
<evidence type="ECO:0000313" key="3">
    <source>
        <dbReference type="Proteomes" id="UP001293254"/>
    </source>
</evidence>
<dbReference type="Proteomes" id="UP001293254">
    <property type="component" value="Unassembled WGS sequence"/>
</dbReference>
<evidence type="ECO:0000256" key="1">
    <source>
        <dbReference type="SAM" id="MobiDB-lite"/>
    </source>
</evidence>
<gene>
    <name evidence="2" type="ORF">Salat_1683400</name>
</gene>
<organism evidence="2 3">
    <name type="scientific">Sesamum alatum</name>
    <dbReference type="NCBI Taxonomy" id="300844"/>
    <lineage>
        <taxon>Eukaryota</taxon>
        <taxon>Viridiplantae</taxon>
        <taxon>Streptophyta</taxon>
        <taxon>Embryophyta</taxon>
        <taxon>Tracheophyta</taxon>
        <taxon>Spermatophyta</taxon>
        <taxon>Magnoliopsida</taxon>
        <taxon>eudicotyledons</taxon>
        <taxon>Gunneridae</taxon>
        <taxon>Pentapetalae</taxon>
        <taxon>asterids</taxon>
        <taxon>lamiids</taxon>
        <taxon>Lamiales</taxon>
        <taxon>Pedaliaceae</taxon>
        <taxon>Sesamum</taxon>
    </lineage>
</organism>
<feature type="compositionally biased region" description="Gly residues" evidence="1">
    <location>
        <begin position="129"/>
        <end position="138"/>
    </location>
</feature>
<evidence type="ECO:0000313" key="2">
    <source>
        <dbReference type="EMBL" id="KAK4424898.1"/>
    </source>
</evidence>
<comment type="caution">
    <text evidence="2">The sequence shown here is derived from an EMBL/GenBank/DDBJ whole genome shotgun (WGS) entry which is preliminary data.</text>
</comment>
<reference evidence="2" key="1">
    <citation type="submission" date="2020-06" db="EMBL/GenBank/DDBJ databases">
        <authorList>
            <person name="Li T."/>
            <person name="Hu X."/>
            <person name="Zhang T."/>
            <person name="Song X."/>
            <person name="Zhang H."/>
            <person name="Dai N."/>
            <person name="Sheng W."/>
            <person name="Hou X."/>
            <person name="Wei L."/>
        </authorList>
    </citation>
    <scope>NUCLEOTIDE SEQUENCE</scope>
    <source>
        <strain evidence="2">3651</strain>
        <tissue evidence="2">Leaf</tissue>
    </source>
</reference>
<reference evidence="2" key="2">
    <citation type="journal article" date="2024" name="Plant">
        <title>Genomic evolution and insights into agronomic trait innovations of Sesamum species.</title>
        <authorList>
            <person name="Miao H."/>
            <person name="Wang L."/>
            <person name="Qu L."/>
            <person name="Liu H."/>
            <person name="Sun Y."/>
            <person name="Le M."/>
            <person name="Wang Q."/>
            <person name="Wei S."/>
            <person name="Zheng Y."/>
            <person name="Lin W."/>
            <person name="Duan Y."/>
            <person name="Cao H."/>
            <person name="Xiong S."/>
            <person name="Wang X."/>
            <person name="Wei L."/>
            <person name="Li C."/>
            <person name="Ma Q."/>
            <person name="Ju M."/>
            <person name="Zhao R."/>
            <person name="Li G."/>
            <person name="Mu C."/>
            <person name="Tian Q."/>
            <person name="Mei H."/>
            <person name="Zhang T."/>
            <person name="Gao T."/>
            <person name="Zhang H."/>
        </authorList>
    </citation>
    <scope>NUCLEOTIDE SEQUENCE</scope>
    <source>
        <strain evidence="2">3651</strain>
    </source>
</reference>
<name>A0AAE1Y723_9LAMI</name>
<dbReference type="EMBL" id="JACGWO010000006">
    <property type="protein sequence ID" value="KAK4424898.1"/>
    <property type="molecule type" value="Genomic_DNA"/>
</dbReference>
<dbReference type="AlphaFoldDB" id="A0AAE1Y723"/>
<sequence>MLERVWNLLNIGVQLSSSTAGGICLIPEFVLTLEVVWSCPRCLHMAQIRAFGWWRGGVGGGGGGSGGLDREEVGSAMEHLKSPVGWGERLRRGERGRVRLGGGNRGQLRRGGGKESPEGGVPAQWAVPEGGGGDEGRR</sequence>
<accession>A0AAE1Y723</accession>
<feature type="region of interest" description="Disordered" evidence="1">
    <location>
        <begin position="93"/>
        <end position="138"/>
    </location>
</feature>
<proteinExistence type="predicted"/>
<keyword evidence="3" id="KW-1185">Reference proteome</keyword>